<accession>A0A4R6UQQ5</accession>
<dbReference type="Proteomes" id="UP000295281">
    <property type="component" value="Unassembled WGS sequence"/>
</dbReference>
<feature type="transmembrane region" description="Helical" evidence="1">
    <location>
        <begin position="108"/>
        <end position="130"/>
    </location>
</feature>
<feature type="transmembrane region" description="Helical" evidence="1">
    <location>
        <begin position="83"/>
        <end position="102"/>
    </location>
</feature>
<protein>
    <recommendedName>
        <fullName evidence="4">DUF423 domain-containing protein</fullName>
    </recommendedName>
</protein>
<sequence length="140" mass="14232">MSQAATAAPPSTGSTSAALWGLRAAALAHVAVLTLEFVTAGQLMSQNFAAMSAHSTGALVLHVAAGLQLVAAVLLWRPGRGSPLPMVLSAAAFALGFAQAYFGSHGMLGLHVPAALALVVLVVWVLALAWTRQGPARSRP</sequence>
<keyword evidence="3" id="KW-1185">Reference proteome</keyword>
<dbReference type="AlphaFoldDB" id="A0A4R6UQQ5"/>
<reference evidence="2 3" key="1">
    <citation type="submission" date="2019-03" db="EMBL/GenBank/DDBJ databases">
        <title>Genomic Encyclopedia of Type Strains, Phase IV (KMG-IV): sequencing the most valuable type-strain genomes for metagenomic binning, comparative biology and taxonomic classification.</title>
        <authorList>
            <person name="Goeker M."/>
        </authorList>
    </citation>
    <scope>NUCLEOTIDE SEQUENCE [LARGE SCALE GENOMIC DNA]</scope>
    <source>
        <strain evidence="2 3">DSM 46770</strain>
    </source>
</reference>
<name>A0A4R6UQQ5_9ACTN</name>
<gene>
    <name evidence="2" type="ORF">EV190_12163</name>
</gene>
<organism evidence="2 3">
    <name type="scientific">Actinorugispora endophytica</name>
    <dbReference type="NCBI Taxonomy" id="1605990"/>
    <lineage>
        <taxon>Bacteria</taxon>
        <taxon>Bacillati</taxon>
        <taxon>Actinomycetota</taxon>
        <taxon>Actinomycetes</taxon>
        <taxon>Streptosporangiales</taxon>
        <taxon>Nocardiopsidaceae</taxon>
        <taxon>Actinorugispora</taxon>
    </lineage>
</organism>
<evidence type="ECO:0008006" key="4">
    <source>
        <dbReference type="Google" id="ProtNLM"/>
    </source>
</evidence>
<feature type="transmembrane region" description="Helical" evidence="1">
    <location>
        <begin position="20"/>
        <end position="44"/>
    </location>
</feature>
<evidence type="ECO:0000256" key="1">
    <source>
        <dbReference type="SAM" id="Phobius"/>
    </source>
</evidence>
<keyword evidence="1" id="KW-1133">Transmembrane helix</keyword>
<evidence type="ECO:0000313" key="3">
    <source>
        <dbReference type="Proteomes" id="UP000295281"/>
    </source>
</evidence>
<feature type="transmembrane region" description="Helical" evidence="1">
    <location>
        <begin position="56"/>
        <end position="76"/>
    </location>
</feature>
<keyword evidence="1" id="KW-0812">Transmembrane</keyword>
<dbReference type="EMBL" id="SNYN01000021">
    <property type="protein sequence ID" value="TDQ47595.1"/>
    <property type="molecule type" value="Genomic_DNA"/>
</dbReference>
<proteinExistence type="predicted"/>
<keyword evidence="1" id="KW-0472">Membrane</keyword>
<comment type="caution">
    <text evidence="2">The sequence shown here is derived from an EMBL/GenBank/DDBJ whole genome shotgun (WGS) entry which is preliminary data.</text>
</comment>
<dbReference type="RefSeq" id="WP_243742671.1">
    <property type="nucleotide sequence ID" value="NZ_SNYN01000021.1"/>
</dbReference>
<evidence type="ECO:0000313" key="2">
    <source>
        <dbReference type="EMBL" id="TDQ47595.1"/>
    </source>
</evidence>